<proteinExistence type="inferred from homology"/>
<dbReference type="GO" id="GO:0030628">
    <property type="term" value="F:pre-mRNA 3'-splice site binding"/>
    <property type="evidence" value="ECO:0007669"/>
    <property type="project" value="UniProtKB-UniRule"/>
</dbReference>
<comment type="subunit">
    <text evidence="7">Associated with the spliceosome.</text>
</comment>
<dbReference type="InterPro" id="IPR039974">
    <property type="entry name" value="Splicing_factor_SLU7"/>
</dbReference>
<reference evidence="8 9" key="2">
    <citation type="submission" date="2018-11" db="EMBL/GenBank/DDBJ databases">
        <authorList>
            <consortium name="Pathogen Informatics"/>
        </authorList>
    </citation>
    <scope>NUCLEOTIDE SEQUENCE [LARGE SCALE GENOMIC DNA]</scope>
</reference>
<evidence type="ECO:0000256" key="5">
    <source>
        <dbReference type="ARBA" id="ARBA00023187"/>
    </source>
</evidence>
<dbReference type="WBParaSite" id="ASIM_0000210201-mRNA-1">
    <property type="protein sequence ID" value="ASIM_0000210201-mRNA-1"/>
    <property type="gene ID" value="ASIM_0000210201"/>
</dbReference>
<dbReference type="AlphaFoldDB" id="A0A0M3J3I9"/>
<evidence type="ECO:0000256" key="3">
    <source>
        <dbReference type="ARBA" id="ARBA00022664"/>
    </source>
</evidence>
<evidence type="ECO:0000256" key="6">
    <source>
        <dbReference type="ARBA" id="ARBA00023242"/>
    </source>
</evidence>
<organism evidence="10">
    <name type="scientific">Anisakis simplex</name>
    <name type="common">Herring worm</name>
    <dbReference type="NCBI Taxonomy" id="6269"/>
    <lineage>
        <taxon>Eukaryota</taxon>
        <taxon>Metazoa</taxon>
        <taxon>Ecdysozoa</taxon>
        <taxon>Nematoda</taxon>
        <taxon>Chromadorea</taxon>
        <taxon>Rhabditida</taxon>
        <taxon>Spirurina</taxon>
        <taxon>Ascaridomorpha</taxon>
        <taxon>Ascaridoidea</taxon>
        <taxon>Anisakidae</taxon>
        <taxon>Anisakis</taxon>
        <taxon>Anisakis simplex complex</taxon>
    </lineage>
</organism>
<comment type="similarity">
    <text evidence="2 7">Belongs to the SLU7 family.</text>
</comment>
<keyword evidence="6 7" id="KW-0539">Nucleus</keyword>
<sequence>MANSSQVPVSALINKGAGLSDVQEGRKTKDEYRKQKDLEEERKLGIAPAMVDIETGRDINPHIPEFIAKNPWYVPSGGPTLKVTMAFFIVFARIYCYYLQVLCNSSMHALKSKSNDLTKKCQCFQF</sequence>
<dbReference type="GO" id="GO:0000398">
    <property type="term" value="P:mRNA splicing, via spliceosome"/>
    <property type="evidence" value="ECO:0007669"/>
    <property type="project" value="UniProtKB-UniRule"/>
</dbReference>
<name>A0A0M3J3I9_ANISI</name>
<reference evidence="10" key="1">
    <citation type="submission" date="2017-02" db="UniProtKB">
        <authorList>
            <consortium name="WormBaseParasite"/>
        </authorList>
    </citation>
    <scope>IDENTIFICATION</scope>
</reference>
<evidence type="ECO:0000313" key="10">
    <source>
        <dbReference type="WBParaSite" id="ASIM_0000210201-mRNA-1"/>
    </source>
</evidence>
<evidence type="ECO:0000313" key="9">
    <source>
        <dbReference type="Proteomes" id="UP000267096"/>
    </source>
</evidence>
<keyword evidence="3 7" id="KW-0507">mRNA processing</keyword>
<evidence type="ECO:0000256" key="4">
    <source>
        <dbReference type="ARBA" id="ARBA00022728"/>
    </source>
</evidence>
<dbReference type="PANTHER" id="PTHR12942">
    <property type="entry name" value="STEP II SPLICING FACTOR SLU7"/>
    <property type="match status" value="1"/>
</dbReference>
<dbReference type="EMBL" id="UYRR01002404">
    <property type="protein sequence ID" value="VDK19500.1"/>
    <property type="molecule type" value="Genomic_DNA"/>
</dbReference>
<keyword evidence="5 7" id="KW-0508">mRNA splicing</keyword>
<dbReference type="PANTHER" id="PTHR12942:SF2">
    <property type="entry name" value="PRE-MRNA-SPLICING FACTOR SLU7"/>
    <property type="match status" value="1"/>
</dbReference>
<evidence type="ECO:0000256" key="7">
    <source>
        <dbReference type="RuleBase" id="RU367071"/>
    </source>
</evidence>
<accession>A0A0M3J3I9</accession>
<dbReference type="Proteomes" id="UP000267096">
    <property type="component" value="Unassembled WGS sequence"/>
</dbReference>
<gene>
    <name evidence="8" type="ORF">ASIM_LOCUS1971</name>
</gene>
<comment type="subcellular location">
    <subcellularLocation>
        <location evidence="1 7">Nucleus</location>
    </subcellularLocation>
</comment>
<protein>
    <recommendedName>
        <fullName evidence="7">Pre-mRNA-splicing factor SLU7</fullName>
    </recommendedName>
</protein>
<keyword evidence="9" id="KW-1185">Reference proteome</keyword>
<comment type="function">
    <text evidence="7">Involved in pre-mRNA splicing.</text>
</comment>
<dbReference type="GO" id="GO:0005681">
    <property type="term" value="C:spliceosomal complex"/>
    <property type="evidence" value="ECO:0007669"/>
    <property type="project" value="UniProtKB-UniRule"/>
</dbReference>
<evidence type="ECO:0000256" key="1">
    <source>
        <dbReference type="ARBA" id="ARBA00004123"/>
    </source>
</evidence>
<evidence type="ECO:0000313" key="8">
    <source>
        <dbReference type="EMBL" id="VDK19500.1"/>
    </source>
</evidence>
<keyword evidence="4 7" id="KW-0747">Spliceosome</keyword>
<evidence type="ECO:0000256" key="2">
    <source>
        <dbReference type="ARBA" id="ARBA00007203"/>
    </source>
</evidence>
<dbReference type="OrthoDB" id="249612at2759"/>